<dbReference type="PANTHER" id="PTHR32361">
    <property type="entry name" value="FERRIC/CUPRIC REDUCTASE TRANSMEMBRANE COMPONENT"/>
    <property type="match status" value="1"/>
</dbReference>
<keyword evidence="7" id="KW-0249">Electron transport</keyword>
<evidence type="ECO:0000256" key="5">
    <source>
        <dbReference type="ARBA" id="ARBA00022475"/>
    </source>
</evidence>
<evidence type="ECO:0000256" key="9">
    <source>
        <dbReference type="ARBA" id="ARBA00023002"/>
    </source>
</evidence>
<keyword evidence="9" id="KW-0560">Oxidoreductase</keyword>
<dbReference type="InterPro" id="IPR039261">
    <property type="entry name" value="FNR_nucleotide-bd"/>
</dbReference>
<dbReference type="InterPro" id="IPR017927">
    <property type="entry name" value="FAD-bd_FR_type"/>
</dbReference>
<feature type="transmembrane region" description="Helical" evidence="13">
    <location>
        <begin position="185"/>
        <end position="202"/>
    </location>
</feature>
<dbReference type="InterPro" id="IPR013112">
    <property type="entry name" value="FAD-bd_8"/>
</dbReference>
<comment type="catalytic activity">
    <reaction evidence="12">
        <text>2 a Fe(II)-siderophore + NADP(+) + H(+) = 2 a Fe(III)-siderophore + NADPH</text>
        <dbReference type="Rhea" id="RHEA:28795"/>
        <dbReference type="Rhea" id="RHEA-COMP:11342"/>
        <dbReference type="Rhea" id="RHEA-COMP:11344"/>
        <dbReference type="ChEBI" id="CHEBI:15378"/>
        <dbReference type="ChEBI" id="CHEBI:29033"/>
        <dbReference type="ChEBI" id="CHEBI:29034"/>
        <dbReference type="ChEBI" id="CHEBI:57783"/>
        <dbReference type="ChEBI" id="CHEBI:58349"/>
        <dbReference type="EC" id="1.16.1.9"/>
    </reaction>
</comment>
<keyword evidence="16" id="KW-1185">Reference proteome</keyword>
<protein>
    <recommendedName>
        <fullName evidence="3">ferric-chelate reductase (NADPH)</fullName>
        <ecNumber evidence="3">1.16.1.9</ecNumber>
    </recommendedName>
</protein>
<evidence type="ECO:0000313" key="16">
    <source>
        <dbReference type="Proteomes" id="UP000184356"/>
    </source>
</evidence>
<evidence type="ECO:0000313" key="15">
    <source>
        <dbReference type="EMBL" id="OJJ52040.1"/>
    </source>
</evidence>
<keyword evidence="10" id="KW-0406">Ion transport</keyword>
<evidence type="ECO:0000256" key="13">
    <source>
        <dbReference type="SAM" id="Phobius"/>
    </source>
</evidence>
<dbReference type="PROSITE" id="PS51384">
    <property type="entry name" value="FAD_FR"/>
    <property type="match status" value="1"/>
</dbReference>
<name>A0A1L9SXY7_9EURO</name>
<dbReference type="EMBL" id="KV878606">
    <property type="protein sequence ID" value="OJJ52040.1"/>
    <property type="molecule type" value="Genomic_DNA"/>
</dbReference>
<dbReference type="Pfam" id="PF08030">
    <property type="entry name" value="NAD_binding_6"/>
    <property type="match status" value="1"/>
</dbReference>
<keyword evidence="8 13" id="KW-1133">Transmembrane helix</keyword>
<feature type="domain" description="FAD-binding FR-type" evidence="14">
    <location>
        <begin position="245"/>
        <end position="361"/>
    </location>
</feature>
<dbReference type="GO" id="GO:0006826">
    <property type="term" value="P:iron ion transport"/>
    <property type="evidence" value="ECO:0007669"/>
    <property type="project" value="TreeGrafter"/>
</dbReference>
<evidence type="ECO:0000256" key="3">
    <source>
        <dbReference type="ARBA" id="ARBA00012668"/>
    </source>
</evidence>
<dbReference type="GO" id="GO:0006879">
    <property type="term" value="P:intracellular iron ion homeostasis"/>
    <property type="evidence" value="ECO:0007669"/>
    <property type="project" value="TreeGrafter"/>
</dbReference>
<feature type="transmembrane region" description="Helical" evidence="13">
    <location>
        <begin position="127"/>
        <end position="145"/>
    </location>
</feature>
<dbReference type="InterPro" id="IPR013130">
    <property type="entry name" value="Fe3_Rdtase_TM_dom"/>
</dbReference>
<dbReference type="PANTHER" id="PTHR32361:SF26">
    <property type="entry name" value="FAD-BINDING 8 DOMAIN-CONTAINING PROTEIN-RELATED"/>
    <property type="match status" value="1"/>
</dbReference>
<dbReference type="AlphaFoldDB" id="A0A1L9SXY7"/>
<keyword evidence="6 13" id="KW-0812">Transmembrane</keyword>
<dbReference type="GO" id="GO:0015677">
    <property type="term" value="P:copper ion import"/>
    <property type="evidence" value="ECO:0007669"/>
    <property type="project" value="TreeGrafter"/>
</dbReference>
<keyword evidence="5" id="KW-1003">Cell membrane</keyword>
<evidence type="ECO:0000256" key="11">
    <source>
        <dbReference type="ARBA" id="ARBA00023136"/>
    </source>
</evidence>
<feature type="transmembrane region" description="Helical" evidence="13">
    <location>
        <begin position="157"/>
        <end position="179"/>
    </location>
</feature>
<dbReference type="GeneID" id="63766689"/>
<dbReference type="OrthoDB" id="4494341at2759"/>
<comment type="subcellular location">
    <subcellularLocation>
        <location evidence="1">Cell membrane</location>
        <topology evidence="1">Multi-pass membrane protein</topology>
    </subcellularLocation>
</comment>
<proteinExistence type="inferred from homology"/>
<evidence type="ECO:0000259" key="14">
    <source>
        <dbReference type="PROSITE" id="PS51384"/>
    </source>
</evidence>
<sequence length="529" mass="59330">MEFITLYIIAAGGIFLLLALMQVAPSVKVLAETLSRWISKHLTYPYLLGRHSFMGPWTRVAVLFALAYGVLNIFFVTFRASSISEVGRRAGSMSLLNMALLFPFLQLCLLAHIIGVSFHTCRRVHGAVAWMTTALLALHITIAVFKQQKFLLHDQDNLFAVIGAVSIIALMLSSLPMIRRLAFEIFLRMHQGLAALCIYAIWRHLPSKSIFPRGYLYIVLGILLLTTVSQALFFLYQNGILPSRGYPYASVVCEAETEPKDAKNDRLEGTPLKISVELPRPMRVKAGQYVYLWMPSVSLSSWLQAHPFMVTSWSPESQDGLELFVQTRRGLTEQLRARAAVRGTASFTAFVSGPYGRSEPVGGYETVLAVASDFGIAGIAPYIKQLLYGYNTSSARVRRVHLVWQVRSMDIATAAEPLLNSLLDDDVLDDGYILEMSFHLVSQKKAVNEKLFGQHHRAVIYNGAPEYEAIMLAEVSGDYIPRVSNVQEERGKVLVMVSATDAVRDELREITRKYLHQKVRLHEVEYQPV</sequence>
<gene>
    <name evidence="15" type="ORF">ASPSYDRAFT_719697</name>
</gene>
<organism evidence="15 16">
    <name type="scientific">Aspergillus sydowii CBS 593.65</name>
    <dbReference type="NCBI Taxonomy" id="1036612"/>
    <lineage>
        <taxon>Eukaryota</taxon>
        <taxon>Fungi</taxon>
        <taxon>Dikarya</taxon>
        <taxon>Ascomycota</taxon>
        <taxon>Pezizomycotina</taxon>
        <taxon>Eurotiomycetes</taxon>
        <taxon>Eurotiomycetidae</taxon>
        <taxon>Eurotiales</taxon>
        <taxon>Aspergillaceae</taxon>
        <taxon>Aspergillus</taxon>
        <taxon>Aspergillus subgen. Nidulantes</taxon>
    </lineage>
</organism>
<dbReference type="Proteomes" id="UP000184356">
    <property type="component" value="Unassembled WGS sequence"/>
</dbReference>
<evidence type="ECO:0000256" key="7">
    <source>
        <dbReference type="ARBA" id="ARBA00022982"/>
    </source>
</evidence>
<dbReference type="FunFam" id="3.40.50.80:FF:000071">
    <property type="entry name" value="Cell surface metalloreductase (FreA), putative"/>
    <property type="match status" value="1"/>
</dbReference>
<comment type="similarity">
    <text evidence="2">Belongs to the ferric reductase (FRE) family.</text>
</comment>
<feature type="transmembrane region" description="Helical" evidence="13">
    <location>
        <begin position="55"/>
        <end position="75"/>
    </location>
</feature>
<dbReference type="GO" id="GO:0052851">
    <property type="term" value="F:ferric-chelate reductase (NADPH) activity"/>
    <property type="evidence" value="ECO:0007669"/>
    <property type="project" value="UniProtKB-EC"/>
</dbReference>
<feature type="transmembrane region" description="Helical" evidence="13">
    <location>
        <begin position="214"/>
        <end position="236"/>
    </location>
</feature>
<evidence type="ECO:0000256" key="2">
    <source>
        <dbReference type="ARBA" id="ARBA00006278"/>
    </source>
</evidence>
<dbReference type="EC" id="1.16.1.9" evidence="3"/>
<dbReference type="RefSeq" id="XP_040695846.1">
    <property type="nucleotide sequence ID" value="XM_040850616.1"/>
</dbReference>
<dbReference type="VEuPathDB" id="FungiDB:ASPSYDRAFT_719697"/>
<feature type="transmembrane region" description="Helical" evidence="13">
    <location>
        <begin position="95"/>
        <end position="115"/>
    </location>
</feature>
<dbReference type="Pfam" id="PF01794">
    <property type="entry name" value="Ferric_reduct"/>
    <property type="match status" value="1"/>
</dbReference>
<keyword evidence="11 13" id="KW-0472">Membrane</keyword>
<evidence type="ECO:0000256" key="6">
    <source>
        <dbReference type="ARBA" id="ARBA00022692"/>
    </source>
</evidence>
<dbReference type="SUPFAM" id="SSF63380">
    <property type="entry name" value="Riboflavin synthase domain-like"/>
    <property type="match status" value="1"/>
</dbReference>
<dbReference type="Pfam" id="PF08022">
    <property type="entry name" value="FAD_binding_8"/>
    <property type="match status" value="1"/>
</dbReference>
<evidence type="ECO:0000256" key="1">
    <source>
        <dbReference type="ARBA" id="ARBA00004651"/>
    </source>
</evidence>
<accession>A0A1L9SXY7</accession>
<dbReference type="InterPro" id="IPR013121">
    <property type="entry name" value="Fe_red_NAD-bd_6"/>
</dbReference>
<evidence type="ECO:0000256" key="4">
    <source>
        <dbReference type="ARBA" id="ARBA00022448"/>
    </source>
</evidence>
<dbReference type="InterPro" id="IPR017938">
    <property type="entry name" value="Riboflavin_synthase-like_b-brl"/>
</dbReference>
<dbReference type="InterPro" id="IPR051410">
    <property type="entry name" value="Ferric/Cupric_Reductase"/>
</dbReference>
<evidence type="ECO:0000256" key="10">
    <source>
        <dbReference type="ARBA" id="ARBA00023065"/>
    </source>
</evidence>
<dbReference type="CDD" id="cd06186">
    <property type="entry name" value="NOX_Duox_like_FAD_NADP"/>
    <property type="match status" value="1"/>
</dbReference>
<dbReference type="Gene3D" id="3.40.50.80">
    <property type="entry name" value="Nucleotide-binding domain of ferredoxin-NADP reductase (FNR) module"/>
    <property type="match status" value="1"/>
</dbReference>
<reference evidence="16" key="1">
    <citation type="journal article" date="2017" name="Genome Biol.">
        <title>Comparative genomics reveals high biological diversity and specific adaptations in the industrially and medically important fungal genus Aspergillus.</title>
        <authorList>
            <person name="de Vries R.P."/>
            <person name="Riley R."/>
            <person name="Wiebenga A."/>
            <person name="Aguilar-Osorio G."/>
            <person name="Amillis S."/>
            <person name="Uchima C.A."/>
            <person name="Anderluh G."/>
            <person name="Asadollahi M."/>
            <person name="Askin M."/>
            <person name="Barry K."/>
            <person name="Battaglia E."/>
            <person name="Bayram O."/>
            <person name="Benocci T."/>
            <person name="Braus-Stromeyer S.A."/>
            <person name="Caldana C."/>
            <person name="Canovas D."/>
            <person name="Cerqueira G.C."/>
            <person name="Chen F."/>
            <person name="Chen W."/>
            <person name="Choi C."/>
            <person name="Clum A."/>
            <person name="Dos Santos R.A."/>
            <person name="Damasio A.R."/>
            <person name="Diallinas G."/>
            <person name="Emri T."/>
            <person name="Fekete E."/>
            <person name="Flipphi M."/>
            <person name="Freyberg S."/>
            <person name="Gallo A."/>
            <person name="Gournas C."/>
            <person name="Habgood R."/>
            <person name="Hainaut M."/>
            <person name="Harispe M.L."/>
            <person name="Henrissat B."/>
            <person name="Hilden K.S."/>
            <person name="Hope R."/>
            <person name="Hossain A."/>
            <person name="Karabika E."/>
            <person name="Karaffa L."/>
            <person name="Karanyi Z."/>
            <person name="Krasevec N."/>
            <person name="Kuo A."/>
            <person name="Kusch H."/>
            <person name="LaButti K."/>
            <person name="Lagendijk E.L."/>
            <person name="Lapidus A."/>
            <person name="Levasseur A."/>
            <person name="Lindquist E."/>
            <person name="Lipzen A."/>
            <person name="Logrieco A.F."/>
            <person name="MacCabe A."/>
            <person name="Maekelae M.R."/>
            <person name="Malavazi I."/>
            <person name="Melin P."/>
            <person name="Meyer V."/>
            <person name="Mielnichuk N."/>
            <person name="Miskei M."/>
            <person name="Molnar A.P."/>
            <person name="Mule G."/>
            <person name="Ngan C.Y."/>
            <person name="Orejas M."/>
            <person name="Orosz E."/>
            <person name="Ouedraogo J.P."/>
            <person name="Overkamp K.M."/>
            <person name="Park H.-S."/>
            <person name="Perrone G."/>
            <person name="Piumi F."/>
            <person name="Punt P.J."/>
            <person name="Ram A.F."/>
            <person name="Ramon A."/>
            <person name="Rauscher S."/>
            <person name="Record E."/>
            <person name="Riano-Pachon D.M."/>
            <person name="Robert V."/>
            <person name="Roehrig J."/>
            <person name="Ruller R."/>
            <person name="Salamov A."/>
            <person name="Salih N.S."/>
            <person name="Samson R.A."/>
            <person name="Sandor E."/>
            <person name="Sanguinetti M."/>
            <person name="Schuetze T."/>
            <person name="Sepcic K."/>
            <person name="Shelest E."/>
            <person name="Sherlock G."/>
            <person name="Sophianopoulou V."/>
            <person name="Squina F.M."/>
            <person name="Sun H."/>
            <person name="Susca A."/>
            <person name="Todd R.B."/>
            <person name="Tsang A."/>
            <person name="Unkles S.E."/>
            <person name="van de Wiele N."/>
            <person name="van Rossen-Uffink D."/>
            <person name="Oliveira J.V."/>
            <person name="Vesth T.C."/>
            <person name="Visser J."/>
            <person name="Yu J.-H."/>
            <person name="Zhou M."/>
            <person name="Andersen M.R."/>
            <person name="Archer D.B."/>
            <person name="Baker S.E."/>
            <person name="Benoit I."/>
            <person name="Brakhage A.A."/>
            <person name="Braus G.H."/>
            <person name="Fischer R."/>
            <person name="Frisvad J.C."/>
            <person name="Goldman G.H."/>
            <person name="Houbraken J."/>
            <person name="Oakley B."/>
            <person name="Pocsi I."/>
            <person name="Scazzocchio C."/>
            <person name="Seiboth B."/>
            <person name="vanKuyk P.A."/>
            <person name="Wortman J."/>
            <person name="Dyer P.S."/>
            <person name="Grigoriev I.V."/>
        </authorList>
    </citation>
    <scope>NUCLEOTIDE SEQUENCE [LARGE SCALE GENOMIC DNA]</scope>
    <source>
        <strain evidence="16">CBS 593.65</strain>
    </source>
</reference>
<evidence type="ECO:0000256" key="8">
    <source>
        <dbReference type="ARBA" id="ARBA00022989"/>
    </source>
</evidence>
<keyword evidence="4" id="KW-0813">Transport</keyword>
<dbReference type="GO" id="GO:0005886">
    <property type="term" value="C:plasma membrane"/>
    <property type="evidence" value="ECO:0007669"/>
    <property type="project" value="UniProtKB-SubCell"/>
</dbReference>
<evidence type="ECO:0000256" key="12">
    <source>
        <dbReference type="ARBA" id="ARBA00048483"/>
    </source>
</evidence>
<dbReference type="STRING" id="1036612.A0A1L9SXY7"/>